<dbReference type="RefSeq" id="WP_382262464.1">
    <property type="nucleotide sequence ID" value="NZ_FZMF01000014.1"/>
</dbReference>
<organism evidence="1 2">
    <name type="scientific">Helicobacter baculiformis</name>
    <dbReference type="NCBI Taxonomy" id="427351"/>
    <lineage>
        <taxon>Bacteria</taxon>
        <taxon>Pseudomonadati</taxon>
        <taxon>Campylobacterota</taxon>
        <taxon>Epsilonproteobacteria</taxon>
        <taxon>Campylobacterales</taxon>
        <taxon>Helicobacteraceae</taxon>
        <taxon>Helicobacter</taxon>
    </lineage>
</organism>
<name>A0ABV7ZH06_9HELI</name>
<keyword evidence="2" id="KW-1185">Reference proteome</keyword>
<dbReference type="EMBL" id="JBHRZO010000011">
    <property type="protein sequence ID" value="MFC3847554.1"/>
    <property type="molecule type" value="Genomic_DNA"/>
</dbReference>
<proteinExistence type="predicted"/>
<comment type="caution">
    <text evidence="1">The sequence shown here is derived from an EMBL/GenBank/DDBJ whole genome shotgun (WGS) entry which is preliminary data.</text>
</comment>
<evidence type="ECO:0000313" key="2">
    <source>
        <dbReference type="Proteomes" id="UP001595783"/>
    </source>
</evidence>
<evidence type="ECO:0000313" key="1">
    <source>
        <dbReference type="EMBL" id="MFC3847554.1"/>
    </source>
</evidence>
<protein>
    <submittedName>
        <fullName evidence="1">Uncharacterized protein</fullName>
    </submittedName>
</protein>
<sequence length="40" mass="4570">MLVKLVLHGQKEINKVYKPCCRSGSLLLKFAKILGRENIK</sequence>
<gene>
    <name evidence="1" type="ORF">ACFOPX_03245</name>
</gene>
<accession>A0ABV7ZH06</accession>
<dbReference type="Proteomes" id="UP001595783">
    <property type="component" value="Unassembled WGS sequence"/>
</dbReference>
<reference evidence="2" key="1">
    <citation type="journal article" date="2019" name="Int. J. Syst. Evol. Microbiol.">
        <title>The Global Catalogue of Microorganisms (GCM) 10K type strain sequencing project: providing services to taxonomists for standard genome sequencing and annotation.</title>
        <authorList>
            <consortium name="The Broad Institute Genomics Platform"/>
            <consortium name="The Broad Institute Genome Sequencing Center for Infectious Disease"/>
            <person name="Wu L."/>
            <person name="Ma J."/>
        </authorList>
    </citation>
    <scope>NUCLEOTIDE SEQUENCE [LARGE SCALE GENOMIC DNA]</scope>
    <source>
        <strain evidence="2">CCUG 53816</strain>
    </source>
</reference>